<dbReference type="Proteomes" id="UP000324222">
    <property type="component" value="Unassembled WGS sequence"/>
</dbReference>
<dbReference type="EMBL" id="VSRR010005516">
    <property type="protein sequence ID" value="MPC42648.1"/>
    <property type="molecule type" value="Genomic_DNA"/>
</dbReference>
<comment type="caution">
    <text evidence="1">The sequence shown here is derived from an EMBL/GenBank/DDBJ whole genome shotgun (WGS) entry which is preliminary data.</text>
</comment>
<keyword evidence="2" id="KW-1185">Reference proteome</keyword>
<evidence type="ECO:0000313" key="1">
    <source>
        <dbReference type="EMBL" id="MPC42648.1"/>
    </source>
</evidence>
<proteinExistence type="predicted"/>
<sequence>MSILNTGRLNCTAVVGSSVRDPSTIHQLQLHYNCPGSQPGSQWAARVCHRTVHSQDVQETVPPFPPRLHRLAKNQSAENYVVLNFVSHRVTTAGQYVLSPLSLESGTKNHAGAKLGGGSAHCPGQCGISRNLANGIKNQQNSIAHLDGSPRAGLRELAGKNGISVLKFPSYSSYSYQLLELLGASEWMVLIF</sequence>
<reference evidence="1 2" key="1">
    <citation type="submission" date="2019-05" db="EMBL/GenBank/DDBJ databases">
        <title>Another draft genome of Portunus trituberculatus and its Hox gene families provides insights of decapod evolution.</title>
        <authorList>
            <person name="Jeong J.-H."/>
            <person name="Song I."/>
            <person name="Kim S."/>
            <person name="Choi T."/>
            <person name="Kim D."/>
            <person name="Ryu S."/>
            <person name="Kim W."/>
        </authorList>
    </citation>
    <scope>NUCLEOTIDE SEQUENCE [LARGE SCALE GENOMIC DNA]</scope>
    <source>
        <tissue evidence="1">Muscle</tissue>
    </source>
</reference>
<gene>
    <name evidence="1" type="ORF">E2C01_036275</name>
</gene>
<dbReference type="AlphaFoldDB" id="A0A5B7FC10"/>
<accession>A0A5B7FC10</accession>
<protein>
    <submittedName>
        <fullName evidence="1">Uncharacterized protein</fullName>
    </submittedName>
</protein>
<organism evidence="1 2">
    <name type="scientific">Portunus trituberculatus</name>
    <name type="common">Swimming crab</name>
    <name type="synonym">Neptunus trituberculatus</name>
    <dbReference type="NCBI Taxonomy" id="210409"/>
    <lineage>
        <taxon>Eukaryota</taxon>
        <taxon>Metazoa</taxon>
        <taxon>Ecdysozoa</taxon>
        <taxon>Arthropoda</taxon>
        <taxon>Crustacea</taxon>
        <taxon>Multicrustacea</taxon>
        <taxon>Malacostraca</taxon>
        <taxon>Eumalacostraca</taxon>
        <taxon>Eucarida</taxon>
        <taxon>Decapoda</taxon>
        <taxon>Pleocyemata</taxon>
        <taxon>Brachyura</taxon>
        <taxon>Eubrachyura</taxon>
        <taxon>Portunoidea</taxon>
        <taxon>Portunidae</taxon>
        <taxon>Portuninae</taxon>
        <taxon>Portunus</taxon>
    </lineage>
</organism>
<name>A0A5B7FC10_PORTR</name>
<evidence type="ECO:0000313" key="2">
    <source>
        <dbReference type="Proteomes" id="UP000324222"/>
    </source>
</evidence>